<dbReference type="EMBL" id="FNTL01000004">
    <property type="protein sequence ID" value="SEE21273.1"/>
    <property type="molecule type" value="Genomic_DNA"/>
</dbReference>
<protein>
    <submittedName>
        <fullName evidence="3">Uncharacterized protein</fullName>
    </submittedName>
</protein>
<feature type="transmembrane region" description="Helical" evidence="2">
    <location>
        <begin position="213"/>
        <end position="234"/>
    </location>
</feature>
<dbReference type="Proteomes" id="UP000183407">
    <property type="component" value="Unassembled WGS sequence"/>
</dbReference>
<keyword evidence="2" id="KW-0472">Membrane</keyword>
<keyword evidence="2" id="KW-1133">Transmembrane helix</keyword>
<feature type="transmembrane region" description="Helical" evidence="2">
    <location>
        <begin position="298"/>
        <end position="318"/>
    </location>
</feature>
<feature type="transmembrane region" description="Helical" evidence="2">
    <location>
        <begin position="403"/>
        <end position="423"/>
    </location>
</feature>
<feature type="transmembrane region" description="Helical" evidence="2">
    <location>
        <begin position="111"/>
        <end position="130"/>
    </location>
</feature>
<feature type="transmembrane region" description="Helical" evidence="2">
    <location>
        <begin position="60"/>
        <end position="78"/>
    </location>
</feature>
<reference evidence="4" key="1">
    <citation type="submission" date="2016-10" db="EMBL/GenBank/DDBJ databases">
        <authorList>
            <person name="Varghese N."/>
        </authorList>
    </citation>
    <scope>NUCLEOTIDE SEQUENCE [LARGE SCALE GENOMIC DNA]</scope>
    <source>
        <strain evidence="4">DSM 44719</strain>
    </source>
</reference>
<name>A0A1H5GZW4_RHOJO</name>
<feature type="transmembrane region" description="Helical" evidence="2">
    <location>
        <begin position="338"/>
        <end position="358"/>
    </location>
</feature>
<feature type="transmembrane region" description="Helical" evidence="2">
    <location>
        <begin position="370"/>
        <end position="397"/>
    </location>
</feature>
<feature type="transmembrane region" description="Helical" evidence="2">
    <location>
        <begin position="151"/>
        <end position="170"/>
    </location>
</feature>
<evidence type="ECO:0000313" key="4">
    <source>
        <dbReference type="Proteomes" id="UP000183407"/>
    </source>
</evidence>
<feature type="transmembrane region" description="Helical" evidence="2">
    <location>
        <begin position="483"/>
        <end position="499"/>
    </location>
</feature>
<organism evidence="3 4">
    <name type="scientific">Rhodococcus jostii</name>
    <dbReference type="NCBI Taxonomy" id="132919"/>
    <lineage>
        <taxon>Bacteria</taxon>
        <taxon>Bacillati</taxon>
        <taxon>Actinomycetota</taxon>
        <taxon>Actinomycetes</taxon>
        <taxon>Mycobacteriales</taxon>
        <taxon>Nocardiaceae</taxon>
        <taxon>Rhodococcus</taxon>
    </lineage>
</organism>
<feature type="transmembrane region" description="Helical" evidence="2">
    <location>
        <begin position="457"/>
        <end position="477"/>
    </location>
</feature>
<feature type="compositionally biased region" description="Polar residues" evidence="1">
    <location>
        <begin position="1"/>
        <end position="10"/>
    </location>
</feature>
<feature type="transmembrane region" description="Helical" evidence="2">
    <location>
        <begin position="182"/>
        <end position="206"/>
    </location>
</feature>
<evidence type="ECO:0000256" key="1">
    <source>
        <dbReference type="SAM" id="MobiDB-lite"/>
    </source>
</evidence>
<accession>A0A1H5GZW4</accession>
<dbReference type="AlphaFoldDB" id="A0A1H5GZW4"/>
<feature type="transmembrane region" description="Helical" evidence="2">
    <location>
        <begin position="85"/>
        <end position="105"/>
    </location>
</feature>
<feature type="region of interest" description="Disordered" evidence="1">
    <location>
        <begin position="1"/>
        <end position="26"/>
    </location>
</feature>
<proteinExistence type="predicted"/>
<feature type="transmembrane region" description="Helical" evidence="2">
    <location>
        <begin position="544"/>
        <end position="565"/>
    </location>
</feature>
<gene>
    <name evidence="3" type="ORF">SAMN04490220_7016</name>
</gene>
<feature type="transmembrane region" description="Helical" evidence="2">
    <location>
        <begin position="511"/>
        <end position="532"/>
    </location>
</feature>
<evidence type="ECO:0000313" key="3">
    <source>
        <dbReference type="EMBL" id="SEE21273.1"/>
    </source>
</evidence>
<evidence type="ECO:0000256" key="2">
    <source>
        <dbReference type="SAM" id="Phobius"/>
    </source>
</evidence>
<keyword evidence="2" id="KW-0812">Transmembrane</keyword>
<sequence>MFPVTRSTVQLDPPRREAVDATAAEEPSGAARAAHFDTFALVSAAVGALALTPLSPELRAIMLAAFVLTGPGLAVVTWMRLQTPAIVAAVPLTGLSMMTGFTAVIGWSNRWLPVPFLLTLVGGVVLSVLLHARHAGGLATLVPARPRGTTLRGNVPLLCTLATLGVWLALLPGLLNVPYSEFGLLAVGTGPGLVVVVVSMVGAFAWALRKNHVVSAAVIVGAVIVVQRATVSVITEAPIYTWTYKHIGVVDYIQQHQALPPRGIDVYGEWPAFFTAFAWFGDITSVDSLLVAQWFAPVVHALLALLVGALAMLLGLEIRHALAAAMIVELANWVGQDYFAPQAFALLMAVGVLALLVASRTCHQAGYIALLAFAALIPTHQLTPYWLLGVIVALVVTRQIKPWWLPIPYMAMLIGYLVPRMYVVLPHGLFSGANPVANGTSNVEYAGSLGKLVTSTVCRGLSAAVILFALVGIVVWWRQGRPFLIPMIMAFSSFSLLFLQSYGGEAIFRVYLYALPGCAILIAPLLLAAVTVTGRHVALERVTTVFAAVALGGAAVAGMQGYYGLWSLVVEYRSQVMLFDDLTADIHGPAMITSLDSAGFPSRATADYADLAKYDQDFDTPIVDRWPEFAKYFPDAHQFDDITLVAESSSTETYFVFTSQSNDAIEYYRYFTPEAVARFEDQFRLSPQWSIRLQDAHTTVYQFDRTGSGADITGG</sequence>
<feature type="transmembrane region" description="Helical" evidence="2">
    <location>
        <begin position="36"/>
        <end position="54"/>
    </location>
</feature>